<dbReference type="CDD" id="cd02947">
    <property type="entry name" value="TRX_family"/>
    <property type="match status" value="1"/>
</dbReference>
<dbReference type="InParanoid" id="G3JDM1"/>
<reference evidence="5 6" key="1">
    <citation type="journal article" date="2011" name="Genome Biol.">
        <title>Genome sequence of the insect pathogenic fungus Cordyceps militaris, a valued traditional Chinese medicine.</title>
        <authorList>
            <person name="Zheng P."/>
            <person name="Xia Y."/>
            <person name="Xiao G."/>
            <person name="Xiong C."/>
            <person name="Hu X."/>
            <person name="Zhang S."/>
            <person name="Zheng H."/>
            <person name="Huang Y."/>
            <person name="Zhou Y."/>
            <person name="Wang S."/>
            <person name="Zhao G.P."/>
            <person name="Liu X."/>
            <person name="St Leger R.J."/>
            <person name="Wang C."/>
        </authorList>
    </citation>
    <scope>NUCLEOTIDE SEQUENCE [LARGE SCALE GENOMIC DNA]</scope>
    <source>
        <strain evidence="5 6">CM01</strain>
    </source>
</reference>
<dbReference type="PRINTS" id="PR00421">
    <property type="entry name" value="THIOREDOXIN"/>
</dbReference>
<dbReference type="PANTHER" id="PTHR46115">
    <property type="entry name" value="THIOREDOXIN-LIKE PROTEIN 1"/>
    <property type="match status" value="1"/>
</dbReference>
<dbReference type="Gene3D" id="3.40.30.10">
    <property type="entry name" value="Glutaredoxin"/>
    <property type="match status" value="1"/>
</dbReference>
<dbReference type="RefSeq" id="XP_006669280.1">
    <property type="nucleotide sequence ID" value="XM_006669217.1"/>
</dbReference>
<dbReference type="InterPro" id="IPR013766">
    <property type="entry name" value="Thioredoxin_domain"/>
</dbReference>
<evidence type="ECO:0000256" key="3">
    <source>
        <dbReference type="SAM" id="SignalP"/>
    </source>
</evidence>
<keyword evidence="6" id="KW-1185">Reference proteome</keyword>
<dbReference type="KEGG" id="cmt:CCM_04069"/>
<comment type="similarity">
    <text evidence="1">Belongs to the thioredoxin family.</text>
</comment>
<dbReference type="Pfam" id="PF21858">
    <property type="entry name" value="DUF6914"/>
    <property type="match status" value="1"/>
</dbReference>
<dbReference type="EMBL" id="JH126401">
    <property type="protein sequence ID" value="EGX92696.1"/>
    <property type="molecule type" value="Genomic_DNA"/>
</dbReference>
<gene>
    <name evidence="5" type="ORF">CCM_04069</name>
</gene>
<dbReference type="InterPro" id="IPR036249">
    <property type="entry name" value="Thioredoxin-like_sf"/>
</dbReference>
<dbReference type="HOGENOM" id="CLU_1008369_0_0_1"/>
<feature type="domain" description="Thioredoxin" evidence="4">
    <location>
        <begin position="22"/>
        <end position="146"/>
    </location>
</feature>
<keyword evidence="2" id="KW-1015">Disulfide bond</keyword>
<protein>
    <submittedName>
        <fullName evidence="5">Thioredoxin I</fullName>
    </submittedName>
</protein>
<dbReference type="InterPro" id="IPR054208">
    <property type="entry name" value="DUF6914"/>
</dbReference>
<dbReference type="AlphaFoldDB" id="G3JDM1"/>
<evidence type="ECO:0000313" key="5">
    <source>
        <dbReference type="EMBL" id="EGX92696.1"/>
    </source>
</evidence>
<feature type="chain" id="PRO_5003446092" evidence="3">
    <location>
        <begin position="24"/>
        <end position="276"/>
    </location>
</feature>
<accession>G3JDM1</accession>
<name>G3JDM1_CORMM</name>
<dbReference type="eggNOG" id="KOG0907">
    <property type="taxonomic scope" value="Eukaryota"/>
</dbReference>
<evidence type="ECO:0000256" key="1">
    <source>
        <dbReference type="ARBA" id="ARBA00008987"/>
    </source>
</evidence>
<proteinExistence type="inferred from homology"/>
<evidence type="ECO:0000256" key="2">
    <source>
        <dbReference type="ARBA" id="ARBA00023157"/>
    </source>
</evidence>
<dbReference type="PROSITE" id="PS51352">
    <property type="entry name" value="THIOREDOXIN_2"/>
    <property type="match status" value="1"/>
</dbReference>
<dbReference type="STRING" id="983644.G3JDM1"/>
<dbReference type="VEuPathDB" id="FungiDB:CCM_04069"/>
<dbReference type="GeneID" id="18166092"/>
<keyword evidence="3" id="KW-0732">Signal</keyword>
<dbReference type="Pfam" id="PF00085">
    <property type="entry name" value="Thioredoxin"/>
    <property type="match status" value="1"/>
</dbReference>
<sequence>METLSWVLLAIAAILFIWPGILQNRAPIPETSEKVVKISDAAELDAVLSTTKCVAVDFYADWCPPCRAIAPIFSKLAEEHSSTGQLAFVKVNVDHVKTASQRYNVSAMPTFVFFRDGLPQGVSVEGLKARSSVKLTDNGLVDRILGADRVMISGPWLCGWQGFACGHPVFDVIRPSDGTAPSVLEYEERDTGIAPTSMILIRILIAKVKKRKRLEAVLRAIPKRAGHHIGWECVYSNDGRLHKSIIRLAQIHDTSPTPRSLSTPPLCLPCRFSYTT</sequence>
<evidence type="ECO:0000313" key="6">
    <source>
        <dbReference type="Proteomes" id="UP000001610"/>
    </source>
</evidence>
<dbReference type="SUPFAM" id="SSF52833">
    <property type="entry name" value="Thioredoxin-like"/>
    <property type="match status" value="1"/>
</dbReference>
<dbReference type="Proteomes" id="UP000001610">
    <property type="component" value="Unassembled WGS sequence"/>
</dbReference>
<feature type="signal peptide" evidence="3">
    <location>
        <begin position="1"/>
        <end position="23"/>
    </location>
</feature>
<dbReference type="OrthoDB" id="19690at2759"/>
<organism evidence="5 6">
    <name type="scientific">Cordyceps militaris (strain CM01)</name>
    <name type="common">Caterpillar fungus</name>
    <dbReference type="NCBI Taxonomy" id="983644"/>
    <lineage>
        <taxon>Eukaryota</taxon>
        <taxon>Fungi</taxon>
        <taxon>Dikarya</taxon>
        <taxon>Ascomycota</taxon>
        <taxon>Pezizomycotina</taxon>
        <taxon>Sordariomycetes</taxon>
        <taxon>Hypocreomycetidae</taxon>
        <taxon>Hypocreales</taxon>
        <taxon>Cordycipitaceae</taxon>
        <taxon>Cordyceps</taxon>
    </lineage>
</organism>
<evidence type="ECO:0000259" key="4">
    <source>
        <dbReference type="PROSITE" id="PS51352"/>
    </source>
</evidence>